<evidence type="ECO:0000313" key="5">
    <source>
        <dbReference type="EMBL" id="GMN69265.1"/>
    </source>
</evidence>
<proteinExistence type="predicted"/>
<evidence type="ECO:0000313" key="3">
    <source>
        <dbReference type="EMBL" id="GMN69256.1"/>
    </source>
</evidence>
<keyword evidence="1" id="KW-0175">Coiled coil</keyword>
<dbReference type="AlphaFoldDB" id="A0AA88EBA1"/>
<dbReference type="Proteomes" id="UP001187192">
    <property type="component" value="Unassembled WGS sequence"/>
</dbReference>
<sequence length="168" mass="18703">MEVLASILGALVAEGSRLLGGSIHSKIKYSLDFHRNHEKLEKEIKNLVDLNKDIKNQLDSALKDGRSSPTIEVKRWLREFDAFVTELESLQPTIAAAVDDNRFCGSTGLCRANLRSTISKQMEEMLPEAKRLLEAGSFPNGLVSEYCSVQPVEYIPGCPQVEYQTSAF</sequence>
<dbReference type="EMBL" id="BTGU01000806">
    <property type="protein sequence ID" value="GMN69265.1"/>
    <property type="molecule type" value="Genomic_DNA"/>
</dbReference>
<comment type="caution">
    <text evidence="3">The sequence shown here is derived from an EMBL/GenBank/DDBJ whole genome shotgun (WGS) entry which is preliminary data.</text>
</comment>
<gene>
    <name evidence="2" type="ORF">TIFTF001_038304</name>
    <name evidence="3" type="ORF">TIFTF001_038307</name>
    <name evidence="4" type="ORF">TIFTF001_038313</name>
    <name evidence="5" type="ORF">TIFTF001_038316</name>
</gene>
<protein>
    <submittedName>
        <fullName evidence="3">Uncharacterized protein</fullName>
    </submittedName>
</protein>
<evidence type="ECO:0000313" key="4">
    <source>
        <dbReference type="EMBL" id="GMN69262.1"/>
    </source>
</evidence>
<keyword evidence="6" id="KW-1185">Reference proteome</keyword>
<name>A0AA88EBA1_FICCA</name>
<feature type="coiled-coil region" evidence="1">
    <location>
        <begin position="37"/>
        <end position="64"/>
    </location>
</feature>
<evidence type="ECO:0000256" key="1">
    <source>
        <dbReference type="SAM" id="Coils"/>
    </source>
</evidence>
<organism evidence="3 6">
    <name type="scientific">Ficus carica</name>
    <name type="common">Common fig</name>
    <dbReference type="NCBI Taxonomy" id="3494"/>
    <lineage>
        <taxon>Eukaryota</taxon>
        <taxon>Viridiplantae</taxon>
        <taxon>Streptophyta</taxon>
        <taxon>Embryophyta</taxon>
        <taxon>Tracheophyta</taxon>
        <taxon>Spermatophyta</taxon>
        <taxon>Magnoliopsida</taxon>
        <taxon>eudicotyledons</taxon>
        <taxon>Gunneridae</taxon>
        <taxon>Pentapetalae</taxon>
        <taxon>rosids</taxon>
        <taxon>fabids</taxon>
        <taxon>Rosales</taxon>
        <taxon>Moraceae</taxon>
        <taxon>Ficeae</taxon>
        <taxon>Ficus</taxon>
    </lineage>
</organism>
<dbReference type="EMBL" id="BTGU01000804">
    <property type="protein sequence ID" value="GMN69256.1"/>
    <property type="molecule type" value="Genomic_DNA"/>
</dbReference>
<dbReference type="EMBL" id="BTGU01000803">
    <property type="protein sequence ID" value="GMN69253.1"/>
    <property type="molecule type" value="Genomic_DNA"/>
</dbReference>
<accession>A0AA88EBA1</accession>
<evidence type="ECO:0000313" key="6">
    <source>
        <dbReference type="Proteomes" id="UP001187192"/>
    </source>
</evidence>
<evidence type="ECO:0000313" key="2">
    <source>
        <dbReference type="EMBL" id="GMN69253.1"/>
    </source>
</evidence>
<reference evidence="3" key="1">
    <citation type="submission" date="2023-07" db="EMBL/GenBank/DDBJ databases">
        <title>draft genome sequence of fig (Ficus carica).</title>
        <authorList>
            <person name="Takahashi T."/>
            <person name="Nishimura K."/>
        </authorList>
    </citation>
    <scope>NUCLEOTIDE SEQUENCE</scope>
</reference>
<dbReference type="EMBL" id="BTGU01000805">
    <property type="protein sequence ID" value="GMN69262.1"/>
    <property type="molecule type" value="Genomic_DNA"/>
</dbReference>